<protein>
    <submittedName>
        <fullName evidence="6">Uncharacterized protein LOC104748465</fullName>
    </submittedName>
</protein>
<dbReference type="InterPro" id="IPR025724">
    <property type="entry name" value="GAG-pre-integrase_dom"/>
</dbReference>
<evidence type="ECO:0000259" key="2">
    <source>
        <dbReference type="Pfam" id="PF13976"/>
    </source>
</evidence>
<feature type="domain" description="GAG-pre-integrase" evidence="2">
    <location>
        <begin position="429"/>
        <end position="479"/>
    </location>
</feature>
<gene>
    <name evidence="6" type="primary">LOC104748465</name>
</gene>
<feature type="region of interest" description="Disordered" evidence="1">
    <location>
        <begin position="1"/>
        <end position="34"/>
    </location>
</feature>
<organism evidence="5 6">
    <name type="scientific">Camelina sativa</name>
    <name type="common">False flax</name>
    <name type="synonym">Myagrum sativum</name>
    <dbReference type="NCBI Taxonomy" id="90675"/>
    <lineage>
        <taxon>Eukaryota</taxon>
        <taxon>Viridiplantae</taxon>
        <taxon>Streptophyta</taxon>
        <taxon>Embryophyta</taxon>
        <taxon>Tracheophyta</taxon>
        <taxon>Spermatophyta</taxon>
        <taxon>Magnoliopsida</taxon>
        <taxon>eudicotyledons</taxon>
        <taxon>Gunneridae</taxon>
        <taxon>Pentapetalae</taxon>
        <taxon>rosids</taxon>
        <taxon>malvids</taxon>
        <taxon>Brassicales</taxon>
        <taxon>Brassicaceae</taxon>
        <taxon>Camelineae</taxon>
        <taxon>Camelina</taxon>
    </lineage>
</organism>
<dbReference type="PANTHER" id="PTHR37610">
    <property type="entry name" value="CCHC-TYPE DOMAIN-CONTAINING PROTEIN"/>
    <property type="match status" value="1"/>
</dbReference>
<dbReference type="Proteomes" id="UP000694864">
    <property type="component" value="Chromosome 15"/>
</dbReference>
<feature type="compositionally biased region" description="Low complexity" evidence="1">
    <location>
        <begin position="9"/>
        <end position="32"/>
    </location>
</feature>
<reference evidence="6" key="2">
    <citation type="submission" date="2025-08" db="UniProtKB">
        <authorList>
            <consortium name="RefSeq"/>
        </authorList>
    </citation>
    <scope>IDENTIFICATION</scope>
    <source>
        <tissue evidence="6">Leaf</tissue>
    </source>
</reference>
<feature type="domain" description="Retrovirus-related Pol polyprotein from transposon TNT 1-94-like beta-barrel" evidence="4">
    <location>
        <begin position="343"/>
        <end position="414"/>
    </location>
</feature>
<feature type="domain" description="Retrotransposon Copia-like N-terminal" evidence="3">
    <location>
        <begin position="32"/>
        <end position="77"/>
    </location>
</feature>
<dbReference type="Pfam" id="PF13976">
    <property type="entry name" value="gag_pre-integrs"/>
    <property type="match status" value="1"/>
</dbReference>
<accession>A0ABM0WB31</accession>
<evidence type="ECO:0000313" key="5">
    <source>
        <dbReference type="Proteomes" id="UP000694864"/>
    </source>
</evidence>
<feature type="compositionally biased region" description="Gly residues" evidence="1">
    <location>
        <begin position="272"/>
        <end position="288"/>
    </location>
</feature>
<evidence type="ECO:0000313" key="6">
    <source>
        <dbReference type="RefSeq" id="XP_010468406.1"/>
    </source>
</evidence>
<dbReference type="RefSeq" id="XP_010468406.1">
    <property type="nucleotide sequence ID" value="XM_010470104.1"/>
</dbReference>
<dbReference type="InterPro" id="IPR029472">
    <property type="entry name" value="Copia-like_N"/>
</dbReference>
<name>A0ABM0WB31_CAMSA</name>
<dbReference type="InterPro" id="IPR054722">
    <property type="entry name" value="PolX-like_BBD"/>
</dbReference>
<evidence type="ECO:0000259" key="3">
    <source>
        <dbReference type="Pfam" id="PF14244"/>
    </source>
</evidence>
<dbReference type="PANTHER" id="PTHR37610:SF97">
    <property type="entry name" value="RETROTRANSPOSON GAG DOMAIN-CONTAINING PROTEIN"/>
    <property type="match status" value="1"/>
</dbReference>
<keyword evidence="5" id="KW-1185">Reference proteome</keyword>
<dbReference type="Pfam" id="PF22936">
    <property type="entry name" value="Pol_BBD"/>
    <property type="match status" value="1"/>
</dbReference>
<reference evidence="5" key="1">
    <citation type="journal article" date="2014" name="Nat. Commun.">
        <title>The emerging biofuel crop Camelina sativa retains a highly undifferentiated hexaploid genome structure.</title>
        <authorList>
            <person name="Kagale S."/>
            <person name="Koh C."/>
            <person name="Nixon J."/>
            <person name="Bollina V."/>
            <person name="Clarke W.E."/>
            <person name="Tuteja R."/>
            <person name="Spillane C."/>
            <person name="Robinson S.J."/>
            <person name="Links M.G."/>
            <person name="Clarke C."/>
            <person name="Higgins E.E."/>
            <person name="Huebert T."/>
            <person name="Sharpe A.G."/>
            <person name="Parkin I.A."/>
        </authorList>
    </citation>
    <scope>NUCLEOTIDE SEQUENCE [LARGE SCALE GENOMIC DNA]</scope>
    <source>
        <strain evidence="5">cv. DH55</strain>
    </source>
</reference>
<feature type="region of interest" description="Disordered" evidence="1">
    <location>
        <begin position="271"/>
        <end position="309"/>
    </location>
</feature>
<proteinExistence type="predicted"/>
<evidence type="ECO:0000256" key="1">
    <source>
        <dbReference type="SAM" id="MobiDB-lite"/>
    </source>
</evidence>
<evidence type="ECO:0000259" key="4">
    <source>
        <dbReference type="Pfam" id="PF22936"/>
    </source>
</evidence>
<sequence length="512" mass="55912">MSTTGEHQSSLSGALVSTSSSTTVSPYTLSSSDNRDTVTSYVQLNREEYNEWSEQILNALQAKRKTGFIDGSITKPAKDDPNFDNWKTVNSMTVGWIPALIEPKVKSTVTFISDANLLWDELRQRFSVSNNVHVHQIKAQLASCRQEGQAVIDYYGKLCNLWDELKNYQASAVCPHGSLMSALVKFVMGLDDSRFGGICTSLINMDPLSSLVLPTPKKYAKNIDLLRHDIRNNGRRLSHPVLCSHCGRTVYEKKDCWSLVGFPDWWTDRNGVGRGSGGRGRGGRGAGRGRGKIATAHATSSNPSALPEFTPDQLHALSQLLQERTSTNSSDKLSGKPKFGDVILDTRASHHMTGNLTLLTNVGPISPCSVGFADGSKTIALSMGEFPLSEKISLTNVLYVPTLNCTLISVSKIDRFSRILIGRGEERDGVYYLTDVATAKIHTVNVSSDQALWHQRLGHPSSSVLLVLPMVSVSGSSNSSLSDRIVFLLPAMKFISCSLLTILKISMDISIA</sequence>
<dbReference type="Pfam" id="PF14244">
    <property type="entry name" value="Retrotran_gag_3"/>
    <property type="match status" value="1"/>
</dbReference>
<dbReference type="GeneID" id="104748465"/>